<dbReference type="PANTHER" id="PTHR11122">
    <property type="entry name" value="APOSPORY-ASSOCIATED PROTEIN C-RELATED"/>
    <property type="match status" value="1"/>
</dbReference>
<dbReference type="Gene3D" id="2.70.98.10">
    <property type="match status" value="1"/>
</dbReference>
<keyword evidence="3 4" id="KW-0413">Isomerase</keyword>
<comment type="similarity">
    <text evidence="2 4">Belongs to the glucose-6-phosphate 1-epimerase family.</text>
</comment>
<dbReference type="InterPro" id="IPR014718">
    <property type="entry name" value="GH-type_carb-bd"/>
</dbReference>
<gene>
    <name evidence="5" type="ORF">AACH10_06105</name>
</gene>
<dbReference type="RefSeq" id="WP_341409479.1">
    <property type="nucleotide sequence ID" value="NZ_JBBUTH010000003.1"/>
</dbReference>
<dbReference type="Pfam" id="PF01263">
    <property type="entry name" value="Aldose_epim"/>
    <property type="match status" value="1"/>
</dbReference>
<evidence type="ECO:0000256" key="3">
    <source>
        <dbReference type="ARBA" id="ARBA00023235"/>
    </source>
</evidence>
<evidence type="ECO:0000313" key="5">
    <source>
        <dbReference type="EMBL" id="MEK8049802.1"/>
    </source>
</evidence>
<comment type="caution">
    <text evidence="5">The sequence shown here is derived from an EMBL/GenBank/DDBJ whole genome shotgun (WGS) entry which is preliminary data.</text>
</comment>
<protein>
    <recommendedName>
        <fullName evidence="4">Putative glucose-6-phosphate 1-epimerase</fullName>
        <ecNumber evidence="4">5.1.3.15</ecNumber>
    </recommendedName>
</protein>
<evidence type="ECO:0000256" key="1">
    <source>
        <dbReference type="ARBA" id="ARBA00001096"/>
    </source>
</evidence>
<name>A0ABU9CGU8_9BURK</name>
<proteinExistence type="inferred from homology"/>
<keyword evidence="6" id="KW-1185">Reference proteome</keyword>
<evidence type="ECO:0000256" key="2">
    <source>
        <dbReference type="ARBA" id="ARBA00005866"/>
    </source>
</evidence>
<dbReference type="PANTHER" id="PTHR11122:SF13">
    <property type="entry name" value="GLUCOSE-6-PHOSPHATE 1-EPIMERASE"/>
    <property type="match status" value="1"/>
</dbReference>
<dbReference type="SUPFAM" id="SSF74650">
    <property type="entry name" value="Galactose mutarotase-like"/>
    <property type="match status" value="1"/>
</dbReference>
<comment type="catalytic activity">
    <reaction evidence="1">
        <text>alpha-D-glucose 6-phosphate = beta-D-glucose 6-phosphate</text>
        <dbReference type="Rhea" id="RHEA:16249"/>
        <dbReference type="ChEBI" id="CHEBI:58225"/>
        <dbReference type="ChEBI" id="CHEBI:58247"/>
        <dbReference type="EC" id="5.1.3.15"/>
    </reaction>
</comment>
<dbReference type="EC" id="5.1.3.15" evidence="4"/>
<accession>A0ABU9CGU8</accession>
<organism evidence="5 6">
    <name type="scientific">Pseudaquabacterium inlustre</name>
    <dbReference type="NCBI Taxonomy" id="2984192"/>
    <lineage>
        <taxon>Bacteria</taxon>
        <taxon>Pseudomonadati</taxon>
        <taxon>Pseudomonadota</taxon>
        <taxon>Betaproteobacteria</taxon>
        <taxon>Burkholderiales</taxon>
        <taxon>Sphaerotilaceae</taxon>
        <taxon>Pseudaquabacterium</taxon>
    </lineage>
</organism>
<dbReference type="Proteomes" id="UP001365405">
    <property type="component" value="Unassembled WGS sequence"/>
</dbReference>
<dbReference type="EMBL" id="JBBUTH010000003">
    <property type="protein sequence ID" value="MEK8049802.1"/>
    <property type="molecule type" value="Genomic_DNA"/>
</dbReference>
<dbReference type="InterPro" id="IPR025532">
    <property type="entry name" value="G6P_1-epimerase"/>
</dbReference>
<dbReference type="InterPro" id="IPR011013">
    <property type="entry name" value="Gal_mutarotase_sf_dom"/>
</dbReference>
<dbReference type="PIRSF" id="PIRSF016020">
    <property type="entry name" value="PHexose_mutarotase"/>
    <property type="match status" value="1"/>
</dbReference>
<reference evidence="5 6" key="1">
    <citation type="submission" date="2024-04" db="EMBL/GenBank/DDBJ databases">
        <title>Novel species of the genus Ideonella isolated from streams.</title>
        <authorList>
            <person name="Lu H."/>
        </authorList>
    </citation>
    <scope>NUCLEOTIDE SEQUENCE [LARGE SCALE GENOMIC DNA]</scope>
    <source>
        <strain evidence="5 6">DXS22W</strain>
    </source>
</reference>
<evidence type="ECO:0000313" key="6">
    <source>
        <dbReference type="Proteomes" id="UP001365405"/>
    </source>
</evidence>
<sequence length="278" mass="29986">MIEAVTVLGQPAMRLVAPDGAQAIVLLHGAHIVSWIPAGDDERLYLSPSALAGPGQAVRGGIPVCFPQFAGRGPLPKHGFARTLAWEWVEGAERGGAAIGVLNLVSNETTRAIWPHDFEAELTLVVSGRQLDVELAVTNTGHAPFEFTAALHSYLRIDDLLKARLHGVYGLTYEDTLNDGERCHQEFDPIGFVGEIDRIYCDVKHPLELASALGRLHIDHEGLPEAVVWNPGPDKAAALPDLPDEDWRHFLCVEAGVIDTPVILAPGAEWAGRQGFAA</sequence>
<evidence type="ECO:0000256" key="4">
    <source>
        <dbReference type="PIRNR" id="PIRNR016020"/>
    </source>
</evidence>
<dbReference type="CDD" id="cd09020">
    <property type="entry name" value="D-hex-6-P-epi_like"/>
    <property type="match status" value="1"/>
</dbReference>
<dbReference type="InterPro" id="IPR008183">
    <property type="entry name" value="Aldose_1/G6P_1-epimerase"/>
</dbReference>